<keyword evidence="2" id="KW-1185">Reference proteome</keyword>
<name>A0AAD5SFH6_9FUNG</name>
<accession>A0AAD5SFH6</accession>
<gene>
    <name evidence="1" type="ORF">HK097_004431</name>
</gene>
<sequence>MVAPCSDTWVRLQLINDLADASLTGQWLALARLIEAQGPDTDMFKFVCARKIFEERADAVKSEGSGKVADQPAVLPEVTGITAKHAIFYLHKP</sequence>
<evidence type="ECO:0000313" key="2">
    <source>
        <dbReference type="Proteomes" id="UP001212841"/>
    </source>
</evidence>
<proteinExistence type="predicted"/>
<comment type="caution">
    <text evidence="1">The sequence shown here is derived from an EMBL/GenBank/DDBJ whole genome shotgun (WGS) entry which is preliminary data.</text>
</comment>
<protein>
    <submittedName>
        <fullName evidence="1">Uncharacterized protein</fullName>
    </submittedName>
</protein>
<dbReference type="AlphaFoldDB" id="A0AAD5SFH6"/>
<dbReference type="Proteomes" id="UP001212841">
    <property type="component" value="Unassembled WGS sequence"/>
</dbReference>
<evidence type="ECO:0000313" key="1">
    <source>
        <dbReference type="EMBL" id="KAJ3053381.1"/>
    </source>
</evidence>
<reference evidence="1" key="1">
    <citation type="submission" date="2020-05" db="EMBL/GenBank/DDBJ databases">
        <title>Phylogenomic resolution of chytrid fungi.</title>
        <authorList>
            <person name="Stajich J.E."/>
            <person name="Amses K."/>
            <person name="Simmons R."/>
            <person name="Seto K."/>
            <person name="Myers J."/>
            <person name="Bonds A."/>
            <person name="Quandt C.A."/>
            <person name="Barry K."/>
            <person name="Liu P."/>
            <person name="Grigoriev I."/>
            <person name="Longcore J.E."/>
            <person name="James T.Y."/>
        </authorList>
    </citation>
    <scope>NUCLEOTIDE SEQUENCE</scope>
    <source>
        <strain evidence="1">JEL0318</strain>
    </source>
</reference>
<organism evidence="1 2">
    <name type="scientific">Rhizophlyctis rosea</name>
    <dbReference type="NCBI Taxonomy" id="64517"/>
    <lineage>
        <taxon>Eukaryota</taxon>
        <taxon>Fungi</taxon>
        <taxon>Fungi incertae sedis</taxon>
        <taxon>Chytridiomycota</taxon>
        <taxon>Chytridiomycota incertae sedis</taxon>
        <taxon>Chytridiomycetes</taxon>
        <taxon>Rhizophlyctidales</taxon>
        <taxon>Rhizophlyctidaceae</taxon>
        <taxon>Rhizophlyctis</taxon>
    </lineage>
</organism>
<dbReference type="EMBL" id="JADGJD010000213">
    <property type="protein sequence ID" value="KAJ3053381.1"/>
    <property type="molecule type" value="Genomic_DNA"/>
</dbReference>